<evidence type="ECO:0000313" key="4">
    <source>
        <dbReference type="Proteomes" id="UP000289792"/>
    </source>
</evidence>
<dbReference type="NCBIfam" id="TIGR01200">
    <property type="entry name" value="GLPGLI"/>
    <property type="match status" value="1"/>
</dbReference>
<dbReference type="Proteomes" id="UP000289792">
    <property type="component" value="Unassembled WGS sequence"/>
</dbReference>
<name>A0A4Q0XLE3_9FLAO</name>
<proteinExistence type="predicted"/>
<gene>
    <name evidence="3" type="ORF">ESZ48_04075</name>
</gene>
<keyword evidence="4" id="KW-1185">Reference proteome</keyword>
<evidence type="ECO:0000256" key="2">
    <source>
        <dbReference type="SAM" id="SignalP"/>
    </source>
</evidence>
<feature type="signal peptide" evidence="2">
    <location>
        <begin position="1"/>
        <end position="22"/>
    </location>
</feature>
<dbReference type="InterPro" id="IPR005901">
    <property type="entry name" value="GLPGLI"/>
</dbReference>
<dbReference type="OrthoDB" id="1068986at2"/>
<feature type="compositionally biased region" description="Basic and acidic residues" evidence="1">
    <location>
        <begin position="173"/>
        <end position="188"/>
    </location>
</feature>
<reference evidence="3 4" key="1">
    <citation type="submission" date="2019-01" db="EMBL/GenBank/DDBJ databases">
        <title>Genome sequence of the Antarctic species Gelidibacter gilvus ACAM 158(T).</title>
        <authorList>
            <person name="Bowman J.P."/>
        </authorList>
    </citation>
    <scope>NUCLEOTIDE SEQUENCE [LARGE SCALE GENOMIC DNA]</scope>
    <source>
        <strain evidence="3 4">IC158</strain>
    </source>
</reference>
<evidence type="ECO:0000313" key="3">
    <source>
        <dbReference type="EMBL" id="RXJ52874.1"/>
    </source>
</evidence>
<comment type="caution">
    <text evidence="3">The sequence shown here is derived from an EMBL/GenBank/DDBJ whole genome shotgun (WGS) entry which is preliminary data.</text>
</comment>
<dbReference type="RefSeq" id="WP_129016008.1">
    <property type="nucleotide sequence ID" value="NZ_SDDZ01000001.1"/>
</dbReference>
<keyword evidence="2" id="KW-0732">Signal</keyword>
<sequence length="293" mass="32904">MKSLSIKIIGSFIFLISGALMAQDFQGKAYYQSKTSMDMSNFAGQQMSEQQRKMMAERMKSMLEKTFVLSFNRTESIYKEEEKLAAPGAGGGGRMGGMMGSFTAGAQYKNVKDQQLVQDQEFFGKQFLVKDSIPKLEWKMGTESKQIGQYLCFKATAVKKGDDLDFANMRRRNRDDEQKDSEKSKDTAKSTNLMDEIEVPKEILVTAWYTPQIPVNQGPGEYWGLPGLILEVNSGNTTILCSKIEINPTDKTEIKAPSRGKVVTKKEYDDIVKDKMKEMQEMYGGRGGGGSRR</sequence>
<feature type="chain" id="PRO_5020206506" evidence="2">
    <location>
        <begin position="23"/>
        <end position="293"/>
    </location>
</feature>
<organism evidence="3 4">
    <name type="scientific">Gelidibacter gilvus</name>
    <dbReference type="NCBI Taxonomy" id="59602"/>
    <lineage>
        <taxon>Bacteria</taxon>
        <taxon>Pseudomonadati</taxon>
        <taxon>Bacteroidota</taxon>
        <taxon>Flavobacteriia</taxon>
        <taxon>Flavobacteriales</taxon>
        <taxon>Flavobacteriaceae</taxon>
        <taxon>Gelidibacter</taxon>
    </lineage>
</organism>
<evidence type="ECO:0000256" key="1">
    <source>
        <dbReference type="SAM" id="MobiDB-lite"/>
    </source>
</evidence>
<feature type="region of interest" description="Disordered" evidence="1">
    <location>
        <begin position="168"/>
        <end position="192"/>
    </location>
</feature>
<dbReference type="EMBL" id="SDDZ01000001">
    <property type="protein sequence ID" value="RXJ52874.1"/>
    <property type="molecule type" value="Genomic_DNA"/>
</dbReference>
<protein>
    <submittedName>
        <fullName evidence="3">GLPGLI family protein</fullName>
    </submittedName>
</protein>
<accession>A0A4Q0XLE3</accession>
<dbReference type="Pfam" id="PF09697">
    <property type="entry name" value="Porph_ging"/>
    <property type="match status" value="1"/>
</dbReference>
<dbReference type="AlphaFoldDB" id="A0A4Q0XLE3"/>